<reference evidence="4 5" key="1">
    <citation type="journal article" date="2011" name="PLoS ONE">
        <title>Core proteome of the minimal cell: comparative proteomics of three mollicute species.</title>
        <authorList>
            <person name="Fisunov G.Y."/>
            <person name="Alexeev D.G."/>
            <person name="Bazaleev N.A."/>
            <person name="Ladygina V.G."/>
            <person name="Galyamina M.A."/>
            <person name="Kondratov I.G."/>
            <person name="Zhukova N.A."/>
            <person name="Serebryakova M.V."/>
            <person name="Demina I.A."/>
            <person name="Govorun V.M."/>
        </authorList>
    </citation>
    <scope>NUCLEOTIDE SEQUENCE [LARGE SCALE GENOMIC DNA]</scope>
    <source>
        <strain evidence="4 5">S6</strain>
    </source>
</reference>
<gene>
    <name evidence="4" type="primary">ylxM</name>
    <name evidence="4" type="ORF">GCW_01005</name>
</gene>
<dbReference type="InterPro" id="IPR007394">
    <property type="entry name" value="UPF0122"/>
</dbReference>
<dbReference type="PANTHER" id="PTHR40083">
    <property type="entry name" value="UPF0122 PROTEIN CBO2450/CLC_2298"/>
    <property type="match status" value="1"/>
</dbReference>
<dbReference type="HOGENOM" id="CLU_129218_1_1_14"/>
<dbReference type="HAMAP" id="MF_00245">
    <property type="entry name" value="UPF0122"/>
    <property type="match status" value="1"/>
</dbReference>
<proteinExistence type="inferred from homology"/>
<name>A0A0F6CK61_MYCGL</name>
<comment type="function">
    <text evidence="2 3">Might take part in the signal recognition particle (SRP) pathway. This is inferred from the conservation of its genetic proximity to ftsY/ffh. May be a regulatory protein.</text>
</comment>
<protein>
    <recommendedName>
        <fullName evidence="3">UPF0122 protein GCW_01005</fullName>
    </recommendedName>
</protein>
<dbReference type="EMBL" id="CP006916">
    <property type="protein sequence ID" value="AHB99483.1"/>
    <property type="molecule type" value="Genomic_DNA"/>
</dbReference>
<dbReference type="AlphaFoldDB" id="A0A0F6CK61"/>
<evidence type="ECO:0000256" key="3">
    <source>
        <dbReference type="HAMAP-Rule" id="MF_00245"/>
    </source>
</evidence>
<dbReference type="PANTHER" id="PTHR40083:SF1">
    <property type="entry name" value="UPF0122 PROTEIN YLXM"/>
    <property type="match status" value="1"/>
</dbReference>
<comment type="similarity">
    <text evidence="1 3">Belongs to the UPF0122 family.</text>
</comment>
<sequence length="108" mass="13064">MIMKKQVISFEQWNLLNELFSYYHKLLSDKIKLYLEEFLINNLSYNEIATNYQISKYAVYDQIQKGIEQLKNYEQLLLLNQLSKQRLKLYEQISDPNLKQALLIIEQK</sequence>
<accession>A0A0F6CK61</accession>
<organism evidence="4 5">
    <name type="scientific">Mycoplasmoides gallisepticum S6</name>
    <dbReference type="NCBI Taxonomy" id="1006581"/>
    <lineage>
        <taxon>Bacteria</taxon>
        <taxon>Bacillati</taxon>
        <taxon>Mycoplasmatota</taxon>
        <taxon>Mycoplasmoidales</taxon>
        <taxon>Mycoplasmoidaceae</taxon>
        <taxon>Mycoplasmoides</taxon>
    </lineage>
</organism>
<dbReference type="Proteomes" id="UP000018735">
    <property type="component" value="Chromosome"/>
</dbReference>
<dbReference type="Gene3D" id="1.10.10.10">
    <property type="entry name" value="Winged helix-like DNA-binding domain superfamily/Winged helix DNA-binding domain"/>
    <property type="match status" value="1"/>
</dbReference>
<dbReference type="InterPro" id="IPR036388">
    <property type="entry name" value="WH-like_DNA-bd_sf"/>
</dbReference>
<evidence type="ECO:0000256" key="2">
    <source>
        <dbReference type="ARBA" id="ARBA00024764"/>
    </source>
</evidence>
<dbReference type="InterPro" id="IPR013324">
    <property type="entry name" value="RNA_pol_sigma_r3/r4-like"/>
</dbReference>
<dbReference type="KEGG" id="mgz:GCW_01005"/>
<dbReference type="Pfam" id="PF04297">
    <property type="entry name" value="UPF0122"/>
    <property type="match status" value="1"/>
</dbReference>
<evidence type="ECO:0000313" key="5">
    <source>
        <dbReference type="Proteomes" id="UP000018735"/>
    </source>
</evidence>
<evidence type="ECO:0000313" key="4">
    <source>
        <dbReference type="EMBL" id="AHB99483.1"/>
    </source>
</evidence>
<evidence type="ECO:0000256" key="1">
    <source>
        <dbReference type="ARBA" id="ARBA00008720"/>
    </source>
</evidence>
<dbReference type="SUPFAM" id="SSF88659">
    <property type="entry name" value="Sigma3 and sigma4 domains of RNA polymerase sigma factors"/>
    <property type="match status" value="1"/>
</dbReference>